<dbReference type="OrthoDB" id="311554at2"/>
<dbReference type="Gene3D" id="3.40.50.12780">
    <property type="entry name" value="N-terminal domain of ligase-like"/>
    <property type="match status" value="2"/>
</dbReference>
<dbReference type="InterPro" id="IPR020845">
    <property type="entry name" value="AMP-binding_CS"/>
</dbReference>
<keyword evidence="1" id="KW-0472">Membrane</keyword>
<dbReference type="GO" id="GO:0004467">
    <property type="term" value="F:long-chain fatty acid-CoA ligase activity"/>
    <property type="evidence" value="ECO:0007669"/>
    <property type="project" value="UniProtKB-EC"/>
</dbReference>
<keyword evidence="3" id="KW-0436">Ligase</keyword>
<evidence type="ECO:0000313" key="4">
    <source>
        <dbReference type="Proteomes" id="UP000006546"/>
    </source>
</evidence>
<dbReference type="PANTHER" id="PTHR43813">
    <property type="entry name" value="ACYL-ACTIVATING ENZYME 16, CHLOROPLASTIC-RELATED"/>
    <property type="match status" value="1"/>
</dbReference>
<dbReference type="Proteomes" id="UP000006546">
    <property type="component" value="Chromosome"/>
</dbReference>
<dbReference type="InterPro" id="IPR052987">
    <property type="entry name" value="Chloroplast_AMP-bd_Enzymes"/>
</dbReference>
<accession>F4LM69</accession>
<feature type="domain" description="AMP-dependent synthetase/ligase" evidence="2">
    <location>
        <begin position="10"/>
        <end position="461"/>
    </location>
</feature>
<dbReference type="STRING" id="906968.Trebr_2326"/>
<dbReference type="InterPro" id="IPR042099">
    <property type="entry name" value="ANL_N_sf"/>
</dbReference>
<feature type="transmembrane region" description="Helical" evidence="1">
    <location>
        <begin position="338"/>
        <end position="360"/>
    </location>
</feature>
<protein>
    <submittedName>
        <fullName evidence="3">Long-chain-fatty-acid--CoA ligase., o-succinylbenzoate--CoA ligase</fullName>
        <ecNumber evidence="3">6.2.1.26</ecNumber>
        <ecNumber evidence="3">6.2.1.3</ecNumber>
    </submittedName>
</protein>
<keyword evidence="1" id="KW-1133">Transmembrane helix</keyword>
<gene>
    <name evidence="3" type="ordered locus">Trebr_2326</name>
</gene>
<dbReference type="Pfam" id="PF00501">
    <property type="entry name" value="AMP-binding"/>
    <property type="match status" value="1"/>
</dbReference>
<dbReference type="EC" id="6.2.1.3" evidence="3"/>
<proteinExistence type="predicted"/>
<dbReference type="RefSeq" id="WP_013759436.1">
    <property type="nucleotide sequence ID" value="NC_015500.1"/>
</dbReference>
<dbReference type="PANTHER" id="PTHR43813:SF1">
    <property type="entry name" value="ACYL-ACTIVATING ENZYME 16, CHLOROPLASTIC-RELATED"/>
    <property type="match status" value="1"/>
</dbReference>
<dbReference type="SUPFAM" id="SSF56801">
    <property type="entry name" value="Acetyl-CoA synthetase-like"/>
    <property type="match status" value="1"/>
</dbReference>
<dbReference type="PROSITE" id="PS00455">
    <property type="entry name" value="AMP_BINDING"/>
    <property type="match status" value="1"/>
</dbReference>
<sequence>MEATLPKMLRRVASDYPGVAAQYFRNSADGFDPVSYKDMFRNILDFAGGLLSLGVRRGDHVGLIADNRKEWLQADMGIMAIGAIDVPRGCDATEKDLRFILSVTDCQTIIGENSAQLRKIIGLKADLPSFSRLICLEPLSDADKKLAAEASIELLSFDDVAAAGKAFRAAEPGAVEAELEAGQRDDLACIIFTSGTTGEPKGVMLTHGNFLTQLDELQERIYLYPGDKALCVLPVWHAFQRLCEYVILCQAAALCYSKPVGSILLADFQKLNPQLLPAVPRVFESVYEGVFRLMRKTGGAVYALFRFFTAAAILHSKIDRRLFRKTARFGNDFLIPSWIVLVLPWLLLYPIKLLGGVLVFKKIRAKLGNSFRGGVSGGGALPPQIDEFFWAIGVNIVEGYGLTETAPVVSVRPLRKPVFGTVGSAIRGVEVRIVDAQGNVLPAGKKGVVQVRGGTVMKGYYRRDDLTANVMRDGGWFDTGDIGMLTVDGEIVLRGRMKDTIVLRGGENVEPLPIEMRLNESRYIAQSVVIGQDQRYLGALIVPSQEDVTAFADENCIRYTDYQSLLKQDEIIKLFDSEIQGAINAKNGFKLFEKIGRFALLAKPFEPGVELSAKQEIMRYKLSELYEKEIKLLFK</sequence>
<dbReference type="GO" id="GO:0008756">
    <property type="term" value="F:o-succinylbenzoate-CoA ligase activity"/>
    <property type="evidence" value="ECO:0007669"/>
    <property type="project" value="UniProtKB-EC"/>
</dbReference>
<dbReference type="EMBL" id="CP002696">
    <property type="protein sequence ID" value="AEE17735.1"/>
    <property type="molecule type" value="Genomic_DNA"/>
</dbReference>
<dbReference type="eggNOG" id="COG1022">
    <property type="taxonomic scope" value="Bacteria"/>
</dbReference>
<reference evidence="4" key="1">
    <citation type="submission" date="2011-04" db="EMBL/GenBank/DDBJ databases">
        <title>The complete genome of Treponema brennaborense DSM 12168.</title>
        <authorList>
            <person name="Lucas S."/>
            <person name="Han J."/>
            <person name="Lapidus A."/>
            <person name="Bruce D."/>
            <person name="Goodwin L."/>
            <person name="Pitluck S."/>
            <person name="Peters L."/>
            <person name="Kyrpides N."/>
            <person name="Mavromatis K."/>
            <person name="Ivanova N."/>
            <person name="Mikhailova N."/>
            <person name="Pagani I."/>
            <person name="Teshima H."/>
            <person name="Detter J.C."/>
            <person name="Tapia R."/>
            <person name="Han C."/>
            <person name="Land M."/>
            <person name="Hauser L."/>
            <person name="Markowitz V."/>
            <person name="Cheng J.-F."/>
            <person name="Hugenholtz P."/>
            <person name="Woyke T."/>
            <person name="Wu D."/>
            <person name="Gronow S."/>
            <person name="Wellnitz S."/>
            <person name="Brambilla E."/>
            <person name="Klenk H.-P."/>
            <person name="Eisen J.A."/>
        </authorList>
    </citation>
    <scope>NUCLEOTIDE SEQUENCE [LARGE SCALE GENOMIC DNA]</scope>
    <source>
        <strain evidence="4">DSM 12168 / CIP 105900 / DD5/3</strain>
    </source>
</reference>
<evidence type="ECO:0000259" key="2">
    <source>
        <dbReference type="Pfam" id="PF00501"/>
    </source>
</evidence>
<keyword evidence="1" id="KW-0812">Transmembrane</keyword>
<dbReference type="KEGG" id="tbe:Trebr_2326"/>
<evidence type="ECO:0000313" key="3">
    <source>
        <dbReference type="EMBL" id="AEE17735.1"/>
    </source>
</evidence>
<dbReference type="HOGENOM" id="CLU_000022_45_5_12"/>
<dbReference type="AlphaFoldDB" id="F4LM69"/>
<evidence type="ECO:0000256" key="1">
    <source>
        <dbReference type="SAM" id="Phobius"/>
    </source>
</evidence>
<name>F4LM69_TREBD</name>
<dbReference type="InterPro" id="IPR000873">
    <property type="entry name" value="AMP-dep_synth/lig_dom"/>
</dbReference>
<organism evidence="3 4">
    <name type="scientific">Treponema brennaborense (strain DSM 12168 / CIP 105900 / DD5/3)</name>
    <dbReference type="NCBI Taxonomy" id="906968"/>
    <lineage>
        <taxon>Bacteria</taxon>
        <taxon>Pseudomonadati</taxon>
        <taxon>Spirochaetota</taxon>
        <taxon>Spirochaetia</taxon>
        <taxon>Spirochaetales</taxon>
        <taxon>Treponemataceae</taxon>
        <taxon>Treponema</taxon>
    </lineage>
</organism>
<keyword evidence="4" id="KW-1185">Reference proteome</keyword>
<feature type="transmembrane region" description="Helical" evidence="1">
    <location>
        <begin position="300"/>
        <end position="318"/>
    </location>
</feature>
<dbReference type="EC" id="6.2.1.26" evidence="3"/>
<dbReference type="Pfam" id="PF23562">
    <property type="entry name" value="AMP-binding_C_3"/>
    <property type="match status" value="1"/>
</dbReference>